<dbReference type="InterPro" id="IPR003717">
    <property type="entry name" value="RecO"/>
</dbReference>
<dbReference type="PANTHER" id="PTHR33991:SF1">
    <property type="entry name" value="DNA REPAIR PROTEIN RECO"/>
    <property type="match status" value="1"/>
</dbReference>
<keyword evidence="3 7" id="KW-0227">DNA damage</keyword>
<evidence type="ECO:0000256" key="4">
    <source>
        <dbReference type="ARBA" id="ARBA00023172"/>
    </source>
</evidence>
<evidence type="ECO:0000256" key="1">
    <source>
        <dbReference type="ARBA" id="ARBA00007452"/>
    </source>
</evidence>
<organism evidence="9 10">
    <name type="scientific">Alteribacillus iranensis</name>
    <dbReference type="NCBI Taxonomy" id="930128"/>
    <lineage>
        <taxon>Bacteria</taxon>
        <taxon>Bacillati</taxon>
        <taxon>Bacillota</taxon>
        <taxon>Bacilli</taxon>
        <taxon>Bacillales</taxon>
        <taxon>Bacillaceae</taxon>
        <taxon>Alteribacillus</taxon>
    </lineage>
</organism>
<dbReference type="GO" id="GO:0043590">
    <property type="term" value="C:bacterial nucleoid"/>
    <property type="evidence" value="ECO:0007669"/>
    <property type="project" value="TreeGrafter"/>
</dbReference>
<keyword evidence="4 7" id="KW-0233">DNA recombination</keyword>
<dbReference type="EMBL" id="FONT01000001">
    <property type="protein sequence ID" value="SFE29085.1"/>
    <property type="molecule type" value="Genomic_DNA"/>
</dbReference>
<dbReference type="Gene3D" id="2.40.50.140">
    <property type="entry name" value="Nucleic acid-binding proteins"/>
    <property type="match status" value="1"/>
</dbReference>
<dbReference type="GO" id="GO:0006310">
    <property type="term" value="P:DNA recombination"/>
    <property type="evidence" value="ECO:0007669"/>
    <property type="project" value="UniProtKB-UniRule"/>
</dbReference>
<dbReference type="Pfam" id="PF02565">
    <property type="entry name" value="RecO_C"/>
    <property type="match status" value="1"/>
</dbReference>
<feature type="domain" description="DNA replication/recombination mediator RecO N-terminal" evidence="8">
    <location>
        <begin position="1"/>
        <end position="78"/>
    </location>
</feature>
<dbReference type="Gene3D" id="1.20.1440.120">
    <property type="entry name" value="Recombination protein O, C-terminal domain"/>
    <property type="match status" value="1"/>
</dbReference>
<evidence type="ECO:0000256" key="3">
    <source>
        <dbReference type="ARBA" id="ARBA00022763"/>
    </source>
</evidence>
<keyword evidence="10" id="KW-1185">Reference proteome</keyword>
<evidence type="ECO:0000313" key="9">
    <source>
        <dbReference type="EMBL" id="SFE29085.1"/>
    </source>
</evidence>
<name>A0A1I1ZBN8_9BACI</name>
<sequence>MLVKAEGIVLKIIPYGETNVILRLYTREAGKVSVMARGARKPKSRFAAASQPFVHGIYLFYKSRGMSTLNQGDTIDAFRHIRSDIMKTAYASYIAELLDRVTEEREKNPFLFELFLQILQRMNEDSDPEVLTRIFEVKMLAQAGIKPQLDQCTSCGRQEGTFSFSVREGGFLCENCKEIDPYRLTIHPKSVQLLRTFFYLDIKRLGSISLTSRTKQELKQVLESYYEEYGGFSLKSKRFLDQMEKWDI</sequence>
<accession>A0A1I1ZBN8</accession>
<dbReference type="PANTHER" id="PTHR33991">
    <property type="entry name" value="DNA REPAIR PROTEIN RECO"/>
    <property type="match status" value="1"/>
</dbReference>
<proteinExistence type="inferred from homology"/>
<dbReference type="OrthoDB" id="9797083at2"/>
<evidence type="ECO:0000313" key="10">
    <source>
        <dbReference type="Proteomes" id="UP000199516"/>
    </source>
</evidence>
<dbReference type="HAMAP" id="MF_00201">
    <property type="entry name" value="RecO"/>
    <property type="match status" value="1"/>
</dbReference>
<dbReference type="STRING" id="930128.SAMN05192532_101149"/>
<reference evidence="9 10" key="1">
    <citation type="submission" date="2016-10" db="EMBL/GenBank/DDBJ databases">
        <authorList>
            <person name="de Groot N.N."/>
        </authorList>
    </citation>
    <scope>NUCLEOTIDE SEQUENCE [LARGE SCALE GENOMIC DNA]</scope>
    <source>
        <strain evidence="9 10">DSM 23995</strain>
    </source>
</reference>
<dbReference type="AlphaFoldDB" id="A0A1I1ZBN8"/>
<protein>
    <recommendedName>
        <fullName evidence="2 7">DNA repair protein RecO</fullName>
    </recommendedName>
    <alternativeName>
        <fullName evidence="6 7">Recombination protein O</fullName>
    </alternativeName>
</protein>
<dbReference type="InterPro" id="IPR022572">
    <property type="entry name" value="DNA_rep/recomb_RecO_N"/>
</dbReference>
<evidence type="ECO:0000259" key="8">
    <source>
        <dbReference type="Pfam" id="PF11967"/>
    </source>
</evidence>
<dbReference type="SUPFAM" id="SSF50249">
    <property type="entry name" value="Nucleic acid-binding proteins"/>
    <property type="match status" value="1"/>
</dbReference>
<evidence type="ECO:0000256" key="5">
    <source>
        <dbReference type="ARBA" id="ARBA00023204"/>
    </source>
</evidence>
<dbReference type="Proteomes" id="UP000199516">
    <property type="component" value="Unassembled WGS sequence"/>
</dbReference>
<dbReference type="InterPro" id="IPR037278">
    <property type="entry name" value="ARFGAP/RecO"/>
</dbReference>
<dbReference type="RefSeq" id="WP_091656141.1">
    <property type="nucleotide sequence ID" value="NZ_FONT01000001.1"/>
</dbReference>
<comment type="similarity">
    <text evidence="1 7">Belongs to the RecO family.</text>
</comment>
<dbReference type="SUPFAM" id="SSF57863">
    <property type="entry name" value="ArfGap/RecO-like zinc finger"/>
    <property type="match status" value="1"/>
</dbReference>
<dbReference type="InterPro" id="IPR012340">
    <property type="entry name" value="NA-bd_OB-fold"/>
</dbReference>
<dbReference type="Pfam" id="PF11967">
    <property type="entry name" value="RecO_N"/>
    <property type="match status" value="1"/>
</dbReference>
<dbReference type="NCBIfam" id="TIGR00613">
    <property type="entry name" value="reco"/>
    <property type="match status" value="1"/>
</dbReference>
<dbReference type="InterPro" id="IPR042242">
    <property type="entry name" value="RecO_C"/>
</dbReference>
<evidence type="ECO:0000256" key="7">
    <source>
        <dbReference type="HAMAP-Rule" id="MF_00201"/>
    </source>
</evidence>
<comment type="function">
    <text evidence="7">Involved in DNA repair and RecF pathway recombination.</text>
</comment>
<evidence type="ECO:0000256" key="6">
    <source>
        <dbReference type="ARBA" id="ARBA00033409"/>
    </source>
</evidence>
<keyword evidence="5 7" id="KW-0234">DNA repair</keyword>
<gene>
    <name evidence="7" type="primary">recO</name>
    <name evidence="9" type="ORF">SAMN05192532_101149</name>
</gene>
<dbReference type="GO" id="GO:0006302">
    <property type="term" value="P:double-strand break repair"/>
    <property type="evidence" value="ECO:0007669"/>
    <property type="project" value="TreeGrafter"/>
</dbReference>
<evidence type="ECO:0000256" key="2">
    <source>
        <dbReference type="ARBA" id="ARBA00021310"/>
    </source>
</evidence>